<keyword evidence="1" id="KW-0732">Signal</keyword>
<protein>
    <submittedName>
        <fullName evidence="2">Putative dnase1 protein</fullName>
    </submittedName>
</protein>
<dbReference type="AlphaFoldDB" id="A0A420ISP0"/>
<dbReference type="Proteomes" id="UP000285326">
    <property type="component" value="Unassembled WGS sequence"/>
</dbReference>
<name>A0A420ISP0_9PEZI</name>
<comment type="caution">
    <text evidence="2">The sequence shown here is derived from an EMBL/GenBank/DDBJ whole genome shotgun (WGS) entry which is preliminary data.</text>
</comment>
<sequence>MRYIGAIIISHLALLAATNSVHFINQDTTTRKVIFSPEEGSSTLQSIDIPGNSEAHQKFPVGWSGNWYSISKGGANVPGMLGEVRFDGYNGATYFDVSAIVNPNDNEGVKQIFPASTNKPVSGCQIFPCANVYKKADDLQTVSTDSKDLICLLGNVPQTRRRGKRLVRKFIEI</sequence>
<feature type="chain" id="PRO_5018997408" evidence="1">
    <location>
        <begin position="21"/>
        <end position="173"/>
    </location>
</feature>
<gene>
    <name evidence="2" type="ORF">GcM1_218021</name>
</gene>
<evidence type="ECO:0000256" key="1">
    <source>
        <dbReference type="SAM" id="SignalP"/>
    </source>
</evidence>
<dbReference type="EMBL" id="MCBS01021869">
    <property type="protein sequence ID" value="RKF77535.1"/>
    <property type="molecule type" value="Genomic_DNA"/>
</dbReference>
<evidence type="ECO:0000313" key="3">
    <source>
        <dbReference type="Proteomes" id="UP000285326"/>
    </source>
</evidence>
<feature type="signal peptide" evidence="1">
    <location>
        <begin position="1"/>
        <end position="20"/>
    </location>
</feature>
<evidence type="ECO:0000313" key="2">
    <source>
        <dbReference type="EMBL" id="RKF77535.1"/>
    </source>
</evidence>
<accession>A0A420ISP0</accession>
<reference evidence="2 3" key="1">
    <citation type="journal article" date="2018" name="BMC Genomics">
        <title>Comparative genome analyses reveal sequence features reflecting distinct modes of host-adaptation between dicot and monocot powdery mildew.</title>
        <authorList>
            <person name="Wu Y."/>
            <person name="Ma X."/>
            <person name="Pan Z."/>
            <person name="Kale S.D."/>
            <person name="Song Y."/>
            <person name="King H."/>
            <person name="Zhang Q."/>
            <person name="Presley C."/>
            <person name="Deng X."/>
            <person name="Wei C.I."/>
            <person name="Xiao S."/>
        </authorList>
    </citation>
    <scope>NUCLEOTIDE SEQUENCE [LARGE SCALE GENOMIC DNA]</scope>
    <source>
        <strain evidence="2">UMSG1</strain>
    </source>
</reference>
<organism evidence="2 3">
    <name type="scientific">Golovinomyces cichoracearum</name>
    <dbReference type="NCBI Taxonomy" id="62708"/>
    <lineage>
        <taxon>Eukaryota</taxon>
        <taxon>Fungi</taxon>
        <taxon>Dikarya</taxon>
        <taxon>Ascomycota</taxon>
        <taxon>Pezizomycotina</taxon>
        <taxon>Leotiomycetes</taxon>
        <taxon>Erysiphales</taxon>
        <taxon>Erysiphaceae</taxon>
        <taxon>Golovinomyces</taxon>
    </lineage>
</organism>
<proteinExistence type="predicted"/>